<protein>
    <recommendedName>
        <fullName evidence="9">Major facilitator superfamily (MFS) profile domain-containing protein</fullName>
    </recommendedName>
</protein>
<feature type="transmembrane region" description="Helical" evidence="8">
    <location>
        <begin position="480"/>
        <end position="503"/>
    </location>
</feature>
<dbReference type="PANTHER" id="PTHR23505">
    <property type="entry name" value="SPINSTER"/>
    <property type="match status" value="1"/>
</dbReference>
<keyword evidence="2" id="KW-0813">Transport</keyword>
<evidence type="ECO:0000256" key="1">
    <source>
        <dbReference type="ARBA" id="ARBA00004141"/>
    </source>
</evidence>
<evidence type="ECO:0000256" key="6">
    <source>
        <dbReference type="ARBA" id="ARBA00024338"/>
    </source>
</evidence>
<dbReference type="OMA" id="IEYSAAW"/>
<dbReference type="SUPFAM" id="SSF103473">
    <property type="entry name" value="MFS general substrate transporter"/>
    <property type="match status" value="1"/>
</dbReference>
<dbReference type="InterPro" id="IPR020846">
    <property type="entry name" value="MFS_dom"/>
</dbReference>
<feature type="compositionally biased region" description="Low complexity" evidence="7">
    <location>
        <begin position="283"/>
        <end position="297"/>
    </location>
</feature>
<sequence>MSSSSITPKPAEKAPLSRWSPSDAGGNTRQAYLFPLFLLINVAVMTDRAIVAGASNEFAAFVSSARDSPAFAVESPDAGIGLIQAAFILGYSVAVLLSGHYVHKVRWKPLVLSGLCVWWLGVLGSGNAKDYGSFYVLLFSRMATGCAEAAFTVVAPPLIQDRGGAGSGMWLSFYLTGLPVGLALGYVYGSHMATSDVWDWGWAFYFLNAASLPLLVAMAFVRDGTNGGVLSGAGEFEEVAGRTGDAPDDGTTERMTERTAEAGDDHHAPSDDDDGREPREPLEPLLGGQQQQQPAAADARVEHRSFTLWSETRVCLSSGVLVSLSLGWAAIMGVVASLGTFGGAYVLALQLFDDEKQSAATAFGITAAASGVVGVPMGGKLADGVLARYIGQDSGGGASTSNGGEGVDDSLRHPIAASLMGRVWVLVLLALLAIYPTLAIDGPAPFLALLFVGWTLLFATQTSITLVAMLSVDRSHRPNALAFLTLTSHILGDVPLPVLLGLIKDRMAPSCSVDESGHFSDPEGCAAEESGVRGSLAVAYSWVIWSLLFFWLARRAAKRKIAEGRREEFNPLFSNKEKGGDETEQGNPFIYYHAKFRPTGS</sequence>
<comment type="caution">
    <text evidence="10">The sequence shown here is derived from an EMBL/GenBank/DDBJ whole genome shotgun (WGS) entry which is preliminary data.</text>
</comment>
<feature type="region of interest" description="Disordered" evidence="7">
    <location>
        <begin position="238"/>
        <end position="299"/>
    </location>
</feature>
<dbReference type="InterPro" id="IPR044770">
    <property type="entry name" value="MFS_spinster-like"/>
</dbReference>
<evidence type="ECO:0000259" key="9">
    <source>
        <dbReference type="PROSITE" id="PS50850"/>
    </source>
</evidence>
<dbReference type="GO" id="GO:0022857">
    <property type="term" value="F:transmembrane transporter activity"/>
    <property type="evidence" value="ECO:0007669"/>
    <property type="project" value="InterPro"/>
</dbReference>
<feature type="transmembrane region" description="Helical" evidence="8">
    <location>
        <begin position="419"/>
        <end position="440"/>
    </location>
</feature>
<evidence type="ECO:0000256" key="2">
    <source>
        <dbReference type="ARBA" id="ARBA00022448"/>
    </source>
</evidence>
<feature type="transmembrane region" description="Helical" evidence="8">
    <location>
        <begin position="110"/>
        <end position="128"/>
    </location>
</feature>
<evidence type="ECO:0000256" key="7">
    <source>
        <dbReference type="SAM" id="MobiDB-lite"/>
    </source>
</evidence>
<proteinExistence type="inferred from homology"/>
<evidence type="ECO:0000256" key="4">
    <source>
        <dbReference type="ARBA" id="ARBA00022989"/>
    </source>
</evidence>
<evidence type="ECO:0000313" key="11">
    <source>
        <dbReference type="Proteomes" id="UP000266841"/>
    </source>
</evidence>
<dbReference type="AlphaFoldDB" id="K0R9U9"/>
<dbReference type="Gene3D" id="1.20.1250.20">
    <property type="entry name" value="MFS general substrate transporter like domains"/>
    <property type="match status" value="1"/>
</dbReference>
<feature type="region of interest" description="Disordered" evidence="7">
    <location>
        <begin position="1"/>
        <end position="23"/>
    </location>
</feature>
<comment type="subcellular location">
    <subcellularLocation>
        <location evidence="1">Membrane</location>
        <topology evidence="1">Multi-pass membrane protein</topology>
    </subcellularLocation>
</comment>
<dbReference type="OrthoDB" id="6770063at2759"/>
<evidence type="ECO:0000313" key="10">
    <source>
        <dbReference type="EMBL" id="EJK49024.1"/>
    </source>
</evidence>
<dbReference type="Pfam" id="PF07690">
    <property type="entry name" value="MFS_1"/>
    <property type="match status" value="1"/>
</dbReference>
<dbReference type="GO" id="GO:0016020">
    <property type="term" value="C:membrane"/>
    <property type="evidence" value="ECO:0007669"/>
    <property type="project" value="UniProtKB-SubCell"/>
</dbReference>
<accession>K0R9U9</accession>
<dbReference type="eggNOG" id="KOG1330">
    <property type="taxonomic scope" value="Eukaryota"/>
</dbReference>
<evidence type="ECO:0000256" key="3">
    <source>
        <dbReference type="ARBA" id="ARBA00022692"/>
    </source>
</evidence>
<keyword evidence="11" id="KW-1185">Reference proteome</keyword>
<organism evidence="10 11">
    <name type="scientific">Thalassiosira oceanica</name>
    <name type="common">Marine diatom</name>
    <dbReference type="NCBI Taxonomy" id="159749"/>
    <lineage>
        <taxon>Eukaryota</taxon>
        <taxon>Sar</taxon>
        <taxon>Stramenopiles</taxon>
        <taxon>Ochrophyta</taxon>
        <taxon>Bacillariophyta</taxon>
        <taxon>Coscinodiscophyceae</taxon>
        <taxon>Thalassiosirophycidae</taxon>
        <taxon>Thalassiosirales</taxon>
        <taxon>Thalassiosiraceae</taxon>
        <taxon>Thalassiosira</taxon>
    </lineage>
</organism>
<dbReference type="Proteomes" id="UP000266841">
    <property type="component" value="Unassembled WGS sequence"/>
</dbReference>
<dbReference type="InterPro" id="IPR036259">
    <property type="entry name" value="MFS_trans_sf"/>
</dbReference>
<feature type="transmembrane region" description="Helical" evidence="8">
    <location>
        <begin position="171"/>
        <end position="188"/>
    </location>
</feature>
<dbReference type="PROSITE" id="PS50850">
    <property type="entry name" value="MFS"/>
    <property type="match status" value="1"/>
</dbReference>
<keyword evidence="4 8" id="KW-1133">Transmembrane helix</keyword>
<keyword evidence="5 8" id="KW-0472">Membrane</keyword>
<feature type="transmembrane region" description="Helical" evidence="8">
    <location>
        <begin position="200"/>
        <end position="221"/>
    </location>
</feature>
<name>K0R9U9_THAOC</name>
<feature type="transmembrane region" description="Helical" evidence="8">
    <location>
        <begin position="446"/>
        <end position="468"/>
    </location>
</feature>
<keyword evidence="3 8" id="KW-0812">Transmembrane</keyword>
<feature type="transmembrane region" description="Helical" evidence="8">
    <location>
        <begin position="314"/>
        <end position="347"/>
    </location>
</feature>
<dbReference type="InterPro" id="IPR011701">
    <property type="entry name" value="MFS"/>
</dbReference>
<evidence type="ECO:0000256" key="5">
    <source>
        <dbReference type="ARBA" id="ARBA00023136"/>
    </source>
</evidence>
<feature type="transmembrane region" description="Helical" evidence="8">
    <location>
        <begin position="536"/>
        <end position="553"/>
    </location>
</feature>
<gene>
    <name evidence="10" type="ORF">THAOC_32136</name>
</gene>
<dbReference type="PANTHER" id="PTHR23505:SF79">
    <property type="entry name" value="PROTEIN SPINSTER"/>
    <property type="match status" value="1"/>
</dbReference>
<feature type="domain" description="Major facilitator superfamily (MFS) profile" evidence="9">
    <location>
        <begin position="33"/>
        <end position="558"/>
    </location>
</feature>
<comment type="similarity">
    <text evidence="6">Belongs to the major facilitator superfamily. Spinster (TC 2.A.1.49) family.</text>
</comment>
<evidence type="ECO:0000256" key="8">
    <source>
        <dbReference type="SAM" id="Phobius"/>
    </source>
</evidence>
<feature type="compositionally biased region" description="Basic and acidic residues" evidence="7">
    <location>
        <begin position="251"/>
        <end position="282"/>
    </location>
</feature>
<dbReference type="EMBL" id="AGNL01045194">
    <property type="protein sequence ID" value="EJK49024.1"/>
    <property type="molecule type" value="Genomic_DNA"/>
</dbReference>
<reference evidence="10 11" key="1">
    <citation type="journal article" date="2012" name="Genome Biol.">
        <title>Genome and low-iron response of an oceanic diatom adapted to chronic iron limitation.</title>
        <authorList>
            <person name="Lommer M."/>
            <person name="Specht M."/>
            <person name="Roy A.S."/>
            <person name="Kraemer L."/>
            <person name="Andreson R."/>
            <person name="Gutowska M.A."/>
            <person name="Wolf J."/>
            <person name="Bergner S.V."/>
            <person name="Schilhabel M.B."/>
            <person name="Klostermeier U.C."/>
            <person name="Beiko R.G."/>
            <person name="Rosenstiel P."/>
            <person name="Hippler M."/>
            <person name="Laroche J."/>
        </authorList>
    </citation>
    <scope>NUCLEOTIDE SEQUENCE [LARGE SCALE GENOMIC DNA]</scope>
    <source>
        <strain evidence="10 11">CCMP1005</strain>
    </source>
</reference>
<feature type="transmembrane region" description="Helical" evidence="8">
    <location>
        <begin position="78"/>
        <end position="98"/>
    </location>
</feature>